<dbReference type="Gene3D" id="3.30.70.260">
    <property type="match status" value="1"/>
</dbReference>
<proteinExistence type="predicted"/>
<dbReference type="InterPro" id="IPR027471">
    <property type="entry name" value="YbeD-like_sf"/>
</dbReference>
<evidence type="ECO:0000313" key="1">
    <source>
        <dbReference type="EMBL" id="QTV07096.1"/>
    </source>
</evidence>
<accession>A0ABX7XGN7</accession>
<dbReference type="SUPFAM" id="SSF117991">
    <property type="entry name" value="YbeD/HP0495-like"/>
    <property type="match status" value="1"/>
</dbReference>
<dbReference type="EMBL" id="CP072842">
    <property type="protein sequence ID" value="QTV07096.1"/>
    <property type="molecule type" value="Genomic_DNA"/>
</dbReference>
<organism evidence="1 2">
    <name type="scientific">Faecalibacter bovis</name>
    <dbReference type="NCBI Taxonomy" id="2898187"/>
    <lineage>
        <taxon>Bacteria</taxon>
        <taxon>Pseudomonadati</taxon>
        <taxon>Bacteroidota</taxon>
        <taxon>Flavobacteriia</taxon>
        <taxon>Flavobacteriales</taxon>
        <taxon>Weeksellaceae</taxon>
        <taxon>Faecalibacter</taxon>
    </lineage>
</organism>
<reference evidence="1 2" key="1">
    <citation type="journal article" date="2021" name="Int. J. Syst. Evol. Microbiol.">
        <title>Faecalibacter bovis sp. nov., isolated from cow faeces.</title>
        <authorList>
            <person name="Li F."/>
            <person name="Zhao W."/>
            <person name="Hong Q."/>
            <person name="Shao Q."/>
            <person name="Song J."/>
            <person name="Yang S."/>
        </authorList>
    </citation>
    <scope>NUCLEOTIDE SEQUENCE [LARGE SCALE GENOMIC DNA]</scope>
    <source>
        <strain evidence="1 2">ZY171143</strain>
    </source>
</reference>
<name>A0ABX7XGN7_9FLAO</name>
<sequence>MMSDFNINFQNIEDSDGLNKEDFYVKFKERLDDVTSFPADYTYKFIYPTSEEIMSKVKEIFKNANPNFEYKASKNRKYTSITVVIYALDSDQVISFYQEVSQIPGVMML</sequence>
<gene>
    <name evidence="1" type="ORF">J9309_12100</name>
</gene>
<reference evidence="2" key="2">
    <citation type="submission" date="2021-04" db="EMBL/GenBank/DDBJ databases">
        <title>Taxonomy of Flavobacteriaceae bacterium ZY171143.</title>
        <authorList>
            <person name="Li F."/>
        </authorList>
    </citation>
    <scope>NUCLEOTIDE SEQUENCE [LARGE SCALE GENOMIC DNA]</scope>
    <source>
        <strain evidence="2">ZY171143</strain>
    </source>
</reference>
<dbReference type="Proteomes" id="UP000672011">
    <property type="component" value="Chromosome"/>
</dbReference>
<dbReference type="InterPro" id="IPR007454">
    <property type="entry name" value="UPF0250_YbeD-like"/>
</dbReference>
<protein>
    <submittedName>
        <fullName evidence="1">DUF493 domain-containing protein</fullName>
    </submittedName>
</protein>
<evidence type="ECO:0000313" key="2">
    <source>
        <dbReference type="Proteomes" id="UP000672011"/>
    </source>
</evidence>
<dbReference type="Pfam" id="PF04359">
    <property type="entry name" value="DUF493"/>
    <property type="match status" value="1"/>
</dbReference>
<keyword evidence="2" id="KW-1185">Reference proteome</keyword>